<protein>
    <submittedName>
        <fullName evidence="2">Uncharacterized protein</fullName>
    </submittedName>
</protein>
<feature type="region of interest" description="Disordered" evidence="1">
    <location>
        <begin position="201"/>
        <end position="227"/>
    </location>
</feature>
<evidence type="ECO:0000256" key="1">
    <source>
        <dbReference type="SAM" id="MobiDB-lite"/>
    </source>
</evidence>
<reference evidence="2 3" key="1">
    <citation type="journal article" date="2016" name="Genome Announc.">
        <title>Complete Genome Sequence of Thiostrepton-Producing Streptomyces laurentii ATCC 31255.</title>
        <authorList>
            <person name="Doi K."/>
            <person name="Fujino Y."/>
            <person name="Nagayoshi Y."/>
            <person name="Ohshima T."/>
            <person name="Ogata S."/>
        </authorList>
    </citation>
    <scope>NUCLEOTIDE SEQUENCE [LARGE SCALE GENOMIC DNA]</scope>
    <source>
        <strain evidence="2 3">ATCC 31255</strain>
    </source>
</reference>
<dbReference type="KEGG" id="slau:SLA_7164"/>
<dbReference type="AlphaFoldDB" id="A0A160PA81"/>
<dbReference type="EMBL" id="AP017424">
    <property type="protein sequence ID" value="BAU88030.1"/>
    <property type="molecule type" value="Genomic_DNA"/>
</dbReference>
<proteinExistence type="predicted"/>
<keyword evidence="3" id="KW-1185">Reference proteome</keyword>
<organism evidence="2 3">
    <name type="scientific">Streptomyces laurentii</name>
    <dbReference type="NCBI Taxonomy" id="39478"/>
    <lineage>
        <taxon>Bacteria</taxon>
        <taxon>Bacillati</taxon>
        <taxon>Actinomycetota</taxon>
        <taxon>Actinomycetes</taxon>
        <taxon>Kitasatosporales</taxon>
        <taxon>Streptomycetaceae</taxon>
        <taxon>Streptomyces</taxon>
    </lineage>
</organism>
<accession>A0A160PA81</accession>
<name>A0A160PA81_STRLU</name>
<evidence type="ECO:0000313" key="2">
    <source>
        <dbReference type="EMBL" id="BAU88030.1"/>
    </source>
</evidence>
<sequence length="227" mass="24321">MTASTRTTVPTVLDQQIEQIVGDLTAFHRDHQAGLLTAERAALASAHRELGIAESAVAYHRTVLASLASGARPVDDALLDRIRRTVNELTEATTARDARHTHAATALETVRASTPPPAPADSELTAHDLAVLLSLVPGGTLRQHLHTHRVSVRTKQAQVVDYAAFQRLEHHGLVVRDTSRGLIVGQPVTLTPAGREALLASRRPAPARPPAAPARLVGSWPASARRR</sequence>
<evidence type="ECO:0000313" key="3">
    <source>
        <dbReference type="Proteomes" id="UP000217676"/>
    </source>
</evidence>
<dbReference type="Proteomes" id="UP000217676">
    <property type="component" value="Chromosome"/>
</dbReference>
<gene>
    <name evidence="2" type="ORF">SLA_7164</name>
</gene>